<keyword evidence="2" id="KW-1185">Reference proteome</keyword>
<proteinExistence type="predicted"/>
<organism evidence="1 2">
    <name type="scientific">Gordonibacter pamelaeae 7-10-1-b</name>
    <dbReference type="NCBI Taxonomy" id="657308"/>
    <lineage>
        <taxon>Bacteria</taxon>
        <taxon>Bacillati</taxon>
        <taxon>Actinomycetota</taxon>
        <taxon>Coriobacteriia</taxon>
        <taxon>Eggerthellales</taxon>
        <taxon>Eggerthellaceae</taxon>
        <taxon>Gordonibacter</taxon>
    </lineage>
</organism>
<dbReference type="HOGENOM" id="CLU_2232732_0_0_11"/>
<dbReference type="AlphaFoldDB" id="D6EBF5"/>
<evidence type="ECO:0000313" key="1">
    <source>
        <dbReference type="EMBL" id="CBL05052.1"/>
    </source>
</evidence>
<evidence type="ECO:0000313" key="2">
    <source>
        <dbReference type="Proteomes" id="UP000008805"/>
    </source>
</evidence>
<dbReference type="EMBL" id="FP929047">
    <property type="protein sequence ID" value="CBL05052.1"/>
    <property type="molecule type" value="Genomic_DNA"/>
</dbReference>
<dbReference type="Proteomes" id="UP000008805">
    <property type="component" value="Chromosome"/>
</dbReference>
<name>D6EBF5_9ACTN</name>
<accession>D6EBF5</accession>
<sequence length="105" mass="11915">MPPTMPKFAPMLAAFVTDFAKIHAMKMEAVIIHGLAARPCLSSPLKNPPRLTVFGESRNITMPYMMRNPQKKIPVVESMQPSPYVRSLNLIDASIRLYLLIWYVN</sequence>
<protein>
    <submittedName>
        <fullName evidence="1">Uncharacterized protein</fullName>
    </submittedName>
</protein>
<dbReference type="RefSeq" id="WP_015540395.1">
    <property type="nucleotide sequence ID" value="NC_021021.1"/>
</dbReference>
<reference evidence="1 2" key="1">
    <citation type="submission" date="2010-03" db="EMBL/GenBank/DDBJ databases">
        <title>The genome sequence of Gordonibacter pamelaeae 7-10-1-bT.</title>
        <authorList>
            <consortium name="metaHIT consortium -- http://www.metahit.eu/"/>
            <person name="Pajon A."/>
            <person name="Turner K."/>
            <person name="Parkhill J."/>
            <person name="Timmis K."/>
            <person name="Oxley A."/>
            <person name="Wurdemann D."/>
        </authorList>
    </citation>
    <scope>NUCLEOTIDE SEQUENCE [LARGE SCALE GENOMIC DNA]</scope>
    <source>
        <strain evidence="2">7-10-1-b</strain>
    </source>
</reference>
<reference evidence="1 2" key="2">
    <citation type="submission" date="2010-03" db="EMBL/GenBank/DDBJ databases">
        <authorList>
            <person name="Pajon A."/>
        </authorList>
    </citation>
    <scope>NUCLEOTIDE SEQUENCE [LARGE SCALE GENOMIC DNA]</scope>
    <source>
        <strain evidence="2">7-10-1-b</strain>
    </source>
</reference>
<dbReference type="KEGG" id="gpa:GPA_32420"/>
<gene>
    <name evidence="1" type="ORF">GPA_32420</name>
</gene>